<dbReference type="Proteomes" id="UP000231693">
    <property type="component" value="Unassembled WGS sequence"/>
</dbReference>
<dbReference type="InterPro" id="IPR058548">
    <property type="entry name" value="MlaB-like_STAS"/>
</dbReference>
<organism evidence="2 3">
    <name type="scientific">Sediminihabitans luteus</name>
    <dbReference type="NCBI Taxonomy" id="1138585"/>
    <lineage>
        <taxon>Bacteria</taxon>
        <taxon>Bacillati</taxon>
        <taxon>Actinomycetota</taxon>
        <taxon>Actinomycetes</taxon>
        <taxon>Micrococcales</taxon>
        <taxon>Cellulomonadaceae</taxon>
        <taxon>Sediminihabitans</taxon>
    </lineage>
</organism>
<evidence type="ECO:0000313" key="2">
    <source>
        <dbReference type="EMBL" id="PJJ69285.1"/>
    </source>
</evidence>
<dbReference type="InterPro" id="IPR036513">
    <property type="entry name" value="STAS_dom_sf"/>
</dbReference>
<gene>
    <name evidence="2" type="ORF">CLV28_2750</name>
</gene>
<dbReference type="Pfam" id="PF13466">
    <property type="entry name" value="STAS_2"/>
    <property type="match status" value="1"/>
</dbReference>
<dbReference type="InterPro" id="IPR002645">
    <property type="entry name" value="STAS_dom"/>
</dbReference>
<accession>A0A2M9CD21</accession>
<protein>
    <submittedName>
        <fullName evidence="2">Anti-anti-sigma factor</fullName>
    </submittedName>
</protein>
<evidence type="ECO:0000259" key="1">
    <source>
        <dbReference type="PROSITE" id="PS50801"/>
    </source>
</evidence>
<keyword evidence="3" id="KW-1185">Reference proteome</keyword>
<dbReference type="Gene3D" id="3.30.750.24">
    <property type="entry name" value="STAS domain"/>
    <property type="match status" value="1"/>
</dbReference>
<dbReference type="PROSITE" id="PS50801">
    <property type="entry name" value="STAS"/>
    <property type="match status" value="1"/>
</dbReference>
<name>A0A2M9CD21_9CELL</name>
<dbReference type="RefSeq" id="WP_100423888.1">
    <property type="nucleotide sequence ID" value="NZ_BOOX01000005.1"/>
</dbReference>
<reference evidence="2 3" key="1">
    <citation type="submission" date="2017-11" db="EMBL/GenBank/DDBJ databases">
        <title>Genomic Encyclopedia of Archaeal and Bacterial Type Strains, Phase II (KMG-II): From Individual Species to Whole Genera.</title>
        <authorList>
            <person name="Goeker M."/>
        </authorList>
    </citation>
    <scope>NUCLEOTIDE SEQUENCE [LARGE SCALE GENOMIC DNA]</scope>
    <source>
        <strain evidence="2 3">DSM 25478</strain>
    </source>
</reference>
<comment type="caution">
    <text evidence="2">The sequence shown here is derived from an EMBL/GenBank/DDBJ whole genome shotgun (WGS) entry which is preliminary data.</text>
</comment>
<dbReference type="CDD" id="cd07043">
    <property type="entry name" value="STAS_anti-anti-sigma_factors"/>
    <property type="match status" value="1"/>
</dbReference>
<feature type="domain" description="STAS" evidence="1">
    <location>
        <begin position="20"/>
        <end position="113"/>
    </location>
</feature>
<proteinExistence type="predicted"/>
<dbReference type="EMBL" id="PGFE01000005">
    <property type="protein sequence ID" value="PJJ69285.1"/>
    <property type="molecule type" value="Genomic_DNA"/>
</dbReference>
<dbReference type="SUPFAM" id="SSF52091">
    <property type="entry name" value="SpoIIaa-like"/>
    <property type="match status" value="1"/>
</dbReference>
<dbReference type="AlphaFoldDB" id="A0A2M9CD21"/>
<sequence length="113" mass="11806">MTETQVAGGISAAATDTGTVVTLWGEVDAALRDQASVAMTTLVGADGPIAVDVRRVEFIDSSGLAFILQVYMIGQEAGIDVTLRDPSRELEDLLEMIGMGGQIPVERTAPVDA</sequence>
<dbReference type="OrthoDB" id="5145734at2"/>
<evidence type="ECO:0000313" key="3">
    <source>
        <dbReference type="Proteomes" id="UP000231693"/>
    </source>
</evidence>